<dbReference type="RefSeq" id="WP_161808273.1">
    <property type="nucleotide sequence ID" value="NZ_JQBA01000010.1"/>
</dbReference>
<organism evidence="1 2">
    <name type="scientific">Limosilactobacillus ingluviei</name>
    <dbReference type="NCBI Taxonomy" id="148604"/>
    <lineage>
        <taxon>Bacteria</taxon>
        <taxon>Bacillati</taxon>
        <taxon>Bacillota</taxon>
        <taxon>Bacilli</taxon>
        <taxon>Lactobacillales</taxon>
        <taxon>Lactobacillaceae</taxon>
        <taxon>Limosilactobacillus</taxon>
    </lineage>
</organism>
<dbReference type="EMBL" id="JQBA01000010">
    <property type="protein sequence ID" value="KRN44719.1"/>
    <property type="molecule type" value="Genomic_DNA"/>
</dbReference>
<sequence>MRTKLRQLGGQQRYQFTGTFKRTGFKKIPIMVRVTPFINQRFYWSICGVKTNS</sequence>
<gene>
    <name evidence="1" type="ORF">IV41_GL000147</name>
</gene>
<protein>
    <submittedName>
        <fullName evidence="1">Uncharacterized protein</fullName>
    </submittedName>
</protein>
<evidence type="ECO:0000313" key="2">
    <source>
        <dbReference type="Proteomes" id="UP000051639"/>
    </source>
</evidence>
<dbReference type="Proteomes" id="UP000051639">
    <property type="component" value="Unassembled WGS sequence"/>
</dbReference>
<evidence type="ECO:0000313" key="1">
    <source>
        <dbReference type="EMBL" id="KRN44719.1"/>
    </source>
</evidence>
<accession>A0A0R2GV32</accession>
<proteinExistence type="predicted"/>
<comment type="caution">
    <text evidence="1">The sequence shown here is derived from an EMBL/GenBank/DDBJ whole genome shotgun (WGS) entry which is preliminary data.</text>
</comment>
<dbReference type="STRING" id="1203076.GCA_000312405_00453"/>
<dbReference type="AlphaFoldDB" id="A0A0R2GV32"/>
<keyword evidence="2" id="KW-1185">Reference proteome</keyword>
<dbReference type="PATRIC" id="fig|148604.4.peg.146"/>
<name>A0A0R2GV32_9LACO</name>
<reference evidence="1 2" key="1">
    <citation type="journal article" date="2015" name="Genome Announc.">
        <title>Expanding the biotechnology potential of lactobacilli through comparative genomics of 213 strains and associated genera.</title>
        <authorList>
            <person name="Sun Z."/>
            <person name="Harris H.M."/>
            <person name="McCann A."/>
            <person name="Guo C."/>
            <person name="Argimon S."/>
            <person name="Zhang W."/>
            <person name="Yang X."/>
            <person name="Jeffery I.B."/>
            <person name="Cooney J.C."/>
            <person name="Kagawa T.F."/>
            <person name="Liu W."/>
            <person name="Song Y."/>
            <person name="Salvetti E."/>
            <person name="Wrobel A."/>
            <person name="Rasinkangas P."/>
            <person name="Parkhill J."/>
            <person name="Rea M.C."/>
            <person name="O'Sullivan O."/>
            <person name="Ritari J."/>
            <person name="Douillard F.P."/>
            <person name="Paul Ross R."/>
            <person name="Yang R."/>
            <person name="Briner A.E."/>
            <person name="Felis G.E."/>
            <person name="de Vos W.M."/>
            <person name="Barrangou R."/>
            <person name="Klaenhammer T.R."/>
            <person name="Caufield P.W."/>
            <person name="Cui Y."/>
            <person name="Zhang H."/>
            <person name="O'Toole P.W."/>
        </authorList>
    </citation>
    <scope>NUCLEOTIDE SEQUENCE [LARGE SCALE GENOMIC DNA]</scope>
    <source>
        <strain evidence="1 2">DSM 14792</strain>
    </source>
</reference>